<feature type="binding site" evidence="4">
    <location>
        <position position="339"/>
    </location>
    <ligand>
        <name>pyridoxal 5'-phosphate</name>
        <dbReference type="ChEBI" id="CHEBI:597326"/>
    </ligand>
</feature>
<dbReference type="NCBIfam" id="TIGR01814">
    <property type="entry name" value="kynureninase"/>
    <property type="match status" value="1"/>
</dbReference>
<comment type="caution">
    <text evidence="4">Lacks conserved residue(s) required for the propagation of feature annotation.</text>
</comment>
<dbReference type="InterPro" id="IPR010111">
    <property type="entry name" value="Kynureninase"/>
</dbReference>
<dbReference type="GO" id="GO:0097053">
    <property type="term" value="P:L-kynurenine catabolic process"/>
    <property type="evidence" value="ECO:0007669"/>
    <property type="project" value="UniProtKB-UniRule"/>
</dbReference>
<comment type="subcellular location">
    <subcellularLocation>
        <location evidence="4 5">Cytoplasm</location>
    </subcellularLocation>
</comment>
<dbReference type="GO" id="GO:0043420">
    <property type="term" value="P:anthranilate metabolic process"/>
    <property type="evidence" value="ECO:0007669"/>
    <property type="project" value="UniProtKB-UniRule"/>
</dbReference>
<dbReference type="EMBL" id="JASNWA010000008">
    <property type="protein sequence ID" value="KAK3171885.1"/>
    <property type="molecule type" value="Genomic_DNA"/>
</dbReference>
<dbReference type="Pfam" id="PF22580">
    <property type="entry name" value="KYNU_C"/>
    <property type="match status" value="1"/>
</dbReference>
<dbReference type="GO" id="GO:0019805">
    <property type="term" value="P:quinolinate biosynthetic process"/>
    <property type="evidence" value="ECO:0007669"/>
    <property type="project" value="UniProtKB-UniRule"/>
</dbReference>
<dbReference type="EC" id="3.7.1.3" evidence="4 5"/>
<evidence type="ECO:0000313" key="8">
    <source>
        <dbReference type="Proteomes" id="UP001276659"/>
    </source>
</evidence>
<comment type="catalytic activity">
    <reaction evidence="5">
        <text>3-hydroxy-L-kynurenine + H2O = 3-hydroxyanthranilate + L-alanine + H(+)</text>
        <dbReference type="Rhea" id="RHEA:25143"/>
        <dbReference type="ChEBI" id="CHEBI:15377"/>
        <dbReference type="ChEBI" id="CHEBI:15378"/>
        <dbReference type="ChEBI" id="CHEBI:36559"/>
        <dbReference type="ChEBI" id="CHEBI:57972"/>
        <dbReference type="ChEBI" id="CHEBI:58125"/>
        <dbReference type="EC" id="3.7.1.3"/>
    </reaction>
</comment>
<reference evidence="7" key="1">
    <citation type="submission" date="2022-11" db="EMBL/GenBank/DDBJ databases">
        <title>Chromosomal genome sequence assembly and mating type (MAT) locus characterization of the leprose asexual lichenized fungus Lepraria neglecta (Nyl.) Erichsen.</title>
        <authorList>
            <person name="Allen J.L."/>
            <person name="Pfeffer B."/>
        </authorList>
    </citation>
    <scope>NUCLEOTIDE SEQUENCE</scope>
    <source>
        <strain evidence="7">Allen 5258</strain>
    </source>
</reference>
<evidence type="ECO:0000256" key="5">
    <source>
        <dbReference type="PIRNR" id="PIRNR038800"/>
    </source>
</evidence>
<organism evidence="7 8">
    <name type="scientific">Lepraria neglecta</name>
    <dbReference type="NCBI Taxonomy" id="209136"/>
    <lineage>
        <taxon>Eukaryota</taxon>
        <taxon>Fungi</taxon>
        <taxon>Dikarya</taxon>
        <taxon>Ascomycota</taxon>
        <taxon>Pezizomycotina</taxon>
        <taxon>Lecanoromycetes</taxon>
        <taxon>OSLEUM clade</taxon>
        <taxon>Lecanoromycetidae</taxon>
        <taxon>Lecanorales</taxon>
        <taxon>Lecanorineae</taxon>
        <taxon>Stereocaulaceae</taxon>
        <taxon>Lepraria</taxon>
    </lineage>
</organism>
<dbReference type="PIRSF" id="PIRSF038800">
    <property type="entry name" value="KYNU"/>
    <property type="match status" value="1"/>
</dbReference>
<evidence type="ECO:0000256" key="4">
    <source>
        <dbReference type="HAMAP-Rule" id="MF_03017"/>
    </source>
</evidence>
<accession>A0AAD9Z5Q2</accession>
<dbReference type="AlphaFoldDB" id="A0AAD9Z5Q2"/>
<keyword evidence="8" id="KW-1185">Reference proteome</keyword>
<dbReference type="Gene3D" id="3.90.1150.10">
    <property type="entry name" value="Aspartate Aminotransferase, domain 1"/>
    <property type="match status" value="1"/>
</dbReference>
<dbReference type="Proteomes" id="UP001276659">
    <property type="component" value="Unassembled WGS sequence"/>
</dbReference>
<dbReference type="InterPro" id="IPR015424">
    <property type="entry name" value="PyrdxlP-dep_Trfase"/>
</dbReference>
<evidence type="ECO:0000259" key="6">
    <source>
        <dbReference type="Pfam" id="PF00266"/>
    </source>
</evidence>
<keyword evidence="1 4" id="KW-0662">Pyridine nucleotide biosynthesis</keyword>
<feature type="binding site" evidence="4">
    <location>
        <position position="311"/>
    </location>
    <ligand>
        <name>pyridoxal 5'-phosphate</name>
        <dbReference type="ChEBI" id="CHEBI:597326"/>
    </ligand>
</feature>
<dbReference type="Gene3D" id="3.40.640.10">
    <property type="entry name" value="Type I PLP-dependent aspartate aminotransferase-like (Major domain)"/>
    <property type="match status" value="1"/>
</dbReference>
<comment type="catalytic activity">
    <reaction evidence="4 5">
        <text>L-kynurenine + H2O = anthranilate + L-alanine + H(+)</text>
        <dbReference type="Rhea" id="RHEA:16813"/>
        <dbReference type="ChEBI" id="CHEBI:15377"/>
        <dbReference type="ChEBI" id="CHEBI:15378"/>
        <dbReference type="ChEBI" id="CHEBI:16567"/>
        <dbReference type="ChEBI" id="CHEBI:57959"/>
        <dbReference type="ChEBI" id="CHEBI:57972"/>
        <dbReference type="EC" id="3.7.1.3"/>
    </reaction>
</comment>
<feature type="binding site" evidence="4">
    <location>
        <position position="248"/>
    </location>
    <ligand>
        <name>pyridoxal 5'-phosphate</name>
        <dbReference type="ChEBI" id="CHEBI:597326"/>
    </ligand>
</feature>
<keyword evidence="4 5" id="KW-0963">Cytoplasm</keyword>
<comment type="function">
    <text evidence="4 5">Catalyzes the cleavage of L-kynurenine (L-Kyn) and L-3-hydroxykynurenine (L-3OHKyn) into anthranilic acid (AA) and 3-hydroxyanthranilic acid (3-OHAA), respectively.</text>
</comment>
<feature type="binding site" evidence="4">
    <location>
        <position position="270"/>
    </location>
    <ligand>
        <name>pyridoxal 5'-phosphate</name>
        <dbReference type="ChEBI" id="CHEBI:597326"/>
    </ligand>
</feature>
<proteinExistence type="inferred from homology"/>
<dbReference type="InterPro" id="IPR000192">
    <property type="entry name" value="Aminotrans_V_dom"/>
</dbReference>
<comment type="pathway">
    <text evidence="4 5">Amino-acid degradation; L-kynurenine degradation; L-alanine and anthranilate from L-kynurenine: step 1/1.</text>
</comment>
<protein>
    <recommendedName>
        <fullName evidence="4 5">Kynureninase</fullName>
        <ecNumber evidence="4 5">3.7.1.3</ecNumber>
    </recommendedName>
    <alternativeName>
        <fullName evidence="4">Biosynthesis of nicotinic acid protein 5</fullName>
    </alternativeName>
    <alternativeName>
        <fullName evidence="4">L-kynurenine hydrolase</fullName>
    </alternativeName>
</protein>
<comment type="pathway">
    <text evidence="4 5">Cofactor biosynthesis; NAD(+) biosynthesis; quinolinate from L-kynurenine: step 2/3.</text>
</comment>
<dbReference type="InterPro" id="IPR015421">
    <property type="entry name" value="PyrdxlP-dep_Trfase_major"/>
</dbReference>
<dbReference type="PANTHER" id="PTHR14084">
    <property type="entry name" value="KYNURENINASE"/>
    <property type="match status" value="1"/>
</dbReference>
<feature type="binding site" evidence="4">
    <location>
        <begin position="160"/>
        <end position="163"/>
    </location>
    <ligand>
        <name>pyridoxal 5'-phosphate</name>
        <dbReference type="ChEBI" id="CHEBI:597326"/>
    </ligand>
</feature>
<dbReference type="FunFam" id="3.40.640.10:FF:000031">
    <property type="entry name" value="Kynureninase"/>
    <property type="match status" value="1"/>
</dbReference>
<feature type="binding site" evidence="4">
    <location>
        <position position="245"/>
    </location>
    <ligand>
        <name>pyridoxal 5'-phosphate</name>
        <dbReference type="ChEBI" id="CHEBI:597326"/>
    </ligand>
</feature>
<dbReference type="InterPro" id="IPR015422">
    <property type="entry name" value="PyrdxlP-dep_Trfase_small"/>
</dbReference>
<dbReference type="Pfam" id="PF00266">
    <property type="entry name" value="Aminotran_5"/>
    <property type="match status" value="1"/>
</dbReference>
<dbReference type="SUPFAM" id="SSF53383">
    <property type="entry name" value="PLP-dependent transferases"/>
    <property type="match status" value="1"/>
</dbReference>
<gene>
    <name evidence="7" type="primary">BNA51</name>
    <name evidence="4" type="synonym">BNA5</name>
    <name evidence="7" type="ORF">OEA41_003969</name>
</gene>
<comment type="cofactor">
    <cofactor evidence="4 5">
        <name>pyridoxal 5'-phosphate</name>
        <dbReference type="ChEBI" id="CHEBI:597326"/>
    </cofactor>
</comment>
<comment type="subunit">
    <text evidence="4 5">Homodimer.</text>
</comment>
<evidence type="ECO:0000256" key="3">
    <source>
        <dbReference type="ARBA" id="ARBA00022898"/>
    </source>
</evidence>
<dbReference type="HAMAP" id="MF_01970">
    <property type="entry name" value="Kynureninase"/>
    <property type="match status" value="1"/>
</dbReference>
<evidence type="ECO:0000313" key="7">
    <source>
        <dbReference type="EMBL" id="KAK3171885.1"/>
    </source>
</evidence>
<dbReference type="GO" id="GO:0019441">
    <property type="term" value="P:L-tryptophan catabolic process to kynurenine"/>
    <property type="evidence" value="ECO:0007669"/>
    <property type="project" value="TreeGrafter"/>
</dbReference>
<dbReference type="GO" id="GO:0030429">
    <property type="term" value="F:kynureninase activity"/>
    <property type="evidence" value="ECO:0007669"/>
    <property type="project" value="UniProtKB-UniRule"/>
</dbReference>
<comment type="similarity">
    <text evidence="4 5">Belongs to the kynureninase family.</text>
</comment>
<dbReference type="GO" id="GO:0030170">
    <property type="term" value="F:pyridoxal phosphate binding"/>
    <property type="evidence" value="ECO:0007669"/>
    <property type="project" value="UniProtKB-UniRule"/>
</dbReference>
<name>A0AAD9Z5Q2_9LECA</name>
<dbReference type="PANTHER" id="PTHR14084:SF0">
    <property type="entry name" value="KYNURENINASE"/>
    <property type="match status" value="1"/>
</dbReference>
<feature type="binding site" evidence="4">
    <location>
        <position position="133"/>
    </location>
    <ligand>
        <name>pyridoxal 5'-phosphate</name>
        <dbReference type="ChEBI" id="CHEBI:597326"/>
    </ligand>
</feature>
<feature type="modified residue" description="N6-(pyridoxal phosphate)lysine" evidence="4">
    <location>
        <position position="271"/>
    </location>
</feature>
<comment type="caution">
    <text evidence="7">The sequence shown here is derived from an EMBL/GenBank/DDBJ whole genome shotgun (WGS) entry which is preliminary data.</text>
</comment>
<dbReference type="GO" id="GO:0005737">
    <property type="term" value="C:cytoplasm"/>
    <property type="evidence" value="ECO:0007669"/>
    <property type="project" value="UniProtKB-SubCell"/>
</dbReference>
<dbReference type="GO" id="GO:0034354">
    <property type="term" value="P:'de novo' NAD+ biosynthetic process from L-tryptophan"/>
    <property type="evidence" value="ECO:0007669"/>
    <property type="project" value="UniProtKB-UniRule"/>
</dbReference>
<sequence length="494" mass="54058">MSASQGLNDCSRGYATQLDDQDRLRHLRKEFIVPTKADLKSKTLVNSASNSENDDQPCIYFCGNSLGLQPRRTSERIISHLTSWAKKGVYGHFTPHEDSNLPPYLHVDDIAAKLMAPLVGALPEEVALMQTLTANLHLMMASFYRPTEDKYKIILEGKAFPSDHVVESQIRHHGFDPKEAMVLIEPENSGSPTISTSHILSIIEKHASSTALILLPGVQYYTGQYLDIERITSYAHNLGLTIGWDLAHAVGNVSLQLHGWNVDFAVWCNYKYIDSGPGVIGGLFVHSRHGEVDLSTRQDGGAGFRPRLSGWWGGDKATRFGMGSDFVPIPGAPGFQLSNPSVLDLTAVIASLEVFALTSMAAIREKSIALTSYLEDLLLHAPAAVGLDEKGLPYQIITPSNTAERGAQLSLLLKPGLLEGVMKALEDAGVVVDERRPNVIRVAPAPLYNTFTEVWEFVHIFKVACLKAQNGRANGGQEVIALKGQDEKGWAQIK</sequence>
<keyword evidence="3 4" id="KW-0663">Pyridoxal phosphate</keyword>
<evidence type="ECO:0000256" key="2">
    <source>
        <dbReference type="ARBA" id="ARBA00022801"/>
    </source>
</evidence>
<evidence type="ECO:0000256" key="1">
    <source>
        <dbReference type="ARBA" id="ARBA00022642"/>
    </source>
</evidence>
<feature type="binding site" evidence="4">
    <location>
        <position position="132"/>
    </location>
    <ligand>
        <name>pyridoxal 5'-phosphate</name>
        <dbReference type="ChEBI" id="CHEBI:597326"/>
    </ligand>
</feature>
<feature type="domain" description="Aminotransferase class V" evidence="6">
    <location>
        <begin position="115"/>
        <end position="323"/>
    </location>
</feature>
<keyword evidence="2 4" id="KW-0378">Hydrolase</keyword>